<sequence>MKRAPYKYLFLFLFIYKKKDAKTASLITFIT</sequence>
<gene>
    <name evidence="1" type="ORF">FLACOL7796_03397</name>
</gene>
<name>A0ABN7EQQ7_9FLAO</name>
<dbReference type="Proteomes" id="UP000474567">
    <property type="component" value="Unassembled WGS sequence"/>
</dbReference>
<organism evidence="1 2">
    <name type="scientific">Flavobacterium collinsii</name>
    <dbReference type="NCBI Taxonomy" id="1114861"/>
    <lineage>
        <taxon>Bacteria</taxon>
        <taxon>Pseudomonadati</taxon>
        <taxon>Bacteroidota</taxon>
        <taxon>Flavobacteriia</taxon>
        <taxon>Flavobacteriales</taxon>
        <taxon>Flavobacteriaceae</taxon>
        <taxon>Flavobacterium</taxon>
    </lineage>
</organism>
<evidence type="ECO:0000313" key="1">
    <source>
        <dbReference type="EMBL" id="CAA9200693.1"/>
    </source>
</evidence>
<keyword evidence="2" id="KW-1185">Reference proteome</keyword>
<reference evidence="1 2" key="1">
    <citation type="submission" date="2020-02" db="EMBL/GenBank/DDBJ databases">
        <authorList>
            <person name="Criscuolo A."/>
        </authorList>
    </citation>
    <scope>NUCLEOTIDE SEQUENCE [LARGE SCALE GENOMIC DNA]</scope>
    <source>
        <strain evidence="1">CECT7796</strain>
    </source>
</reference>
<dbReference type="EMBL" id="CADCST010000104">
    <property type="protein sequence ID" value="CAA9200693.1"/>
    <property type="molecule type" value="Genomic_DNA"/>
</dbReference>
<proteinExistence type="predicted"/>
<evidence type="ECO:0000313" key="2">
    <source>
        <dbReference type="Proteomes" id="UP000474567"/>
    </source>
</evidence>
<comment type="caution">
    <text evidence="1">The sequence shown here is derived from an EMBL/GenBank/DDBJ whole genome shotgun (WGS) entry which is preliminary data.</text>
</comment>
<accession>A0ABN7EQQ7</accession>
<protein>
    <submittedName>
        <fullName evidence="1">Uncharacterized protein</fullName>
    </submittedName>
</protein>